<proteinExistence type="predicted"/>
<organism evidence="1 2">
    <name type="scientific">Caerostris darwini</name>
    <dbReference type="NCBI Taxonomy" id="1538125"/>
    <lineage>
        <taxon>Eukaryota</taxon>
        <taxon>Metazoa</taxon>
        <taxon>Ecdysozoa</taxon>
        <taxon>Arthropoda</taxon>
        <taxon>Chelicerata</taxon>
        <taxon>Arachnida</taxon>
        <taxon>Araneae</taxon>
        <taxon>Araneomorphae</taxon>
        <taxon>Entelegynae</taxon>
        <taxon>Araneoidea</taxon>
        <taxon>Araneidae</taxon>
        <taxon>Caerostris</taxon>
    </lineage>
</organism>
<dbReference type="AlphaFoldDB" id="A0AAV4S426"/>
<gene>
    <name evidence="1" type="ORF">CDAR_33641</name>
</gene>
<keyword evidence="2" id="KW-1185">Reference proteome</keyword>
<dbReference type="Proteomes" id="UP001054837">
    <property type="component" value="Unassembled WGS sequence"/>
</dbReference>
<evidence type="ECO:0000313" key="2">
    <source>
        <dbReference type="Proteomes" id="UP001054837"/>
    </source>
</evidence>
<protein>
    <submittedName>
        <fullName evidence="1">Uncharacterized protein</fullName>
    </submittedName>
</protein>
<name>A0AAV4S426_9ARAC</name>
<dbReference type="EMBL" id="BPLQ01007063">
    <property type="protein sequence ID" value="GIY27482.1"/>
    <property type="molecule type" value="Genomic_DNA"/>
</dbReference>
<comment type="caution">
    <text evidence="1">The sequence shown here is derived from an EMBL/GenBank/DDBJ whole genome shotgun (WGS) entry which is preliminary data.</text>
</comment>
<reference evidence="1 2" key="1">
    <citation type="submission" date="2021-06" db="EMBL/GenBank/DDBJ databases">
        <title>Caerostris darwini draft genome.</title>
        <authorList>
            <person name="Kono N."/>
            <person name="Arakawa K."/>
        </authorList>
    </citation>
    <scope>NUCLEOTIDE SEQUENCE [LARGE SCALE GENOMIC DNA]</scope>
</reference>
<sequence>MMRDMESQNLSAELCRESCDTGGVEKKYFLSFGISEGNGSSKEKILQGGISSDFSRKEILLREELSFLSDRTNSVDKIFLFFCSIIVLELVGRVRYEARHGVRKLVSRTLP</sequence>
<accession>A0AAV4S426</accession>
<evidence type="ECO:0000313" key="1">
    <source>
        <dbReference type="EMBL" id="GIY27482.1"/>
    </source>
</evidence>